<dbReference type="EMBL" id="BLXT01007177">
    <property type="protein sequence ID" value="GFO37117.1"/>
    <property type="molecule type" value="Genomic_DNA"/>
</dbReference>
<keyword evidence="5" id="KW-1185">Reference proteome</keyword>
<dbReference type="PROSITE" id="PS50297">
    <property type="entry name" value="ANK_REP_REGION"/>
    <property type="match status" value="2"/>
</dbReference>
<dbReference type="Gene3D" id="1.25.40.20">
    <property type="entry name" value="Ankyrin repeat-containing domain"/>
    <property type="match status" value="2"/>
</dbReference>
<organism evidence="4 5">
    <name type="scientific">Plakobranchus ocellatus</name>
    <dbReference type="NCBI Taxonomy" id="259542"/>
    <lineage>
        <taxon>Eukaryota</taxon>
        <taxon>Metazoa</taxon>
        <taxon>Spiralia</taxon>
        <taxon>Lophotrochozoa</taxon>
        <taxon>Mollusca</taxon>
        <taxon>Gastropoda</taxon>
        <taxon>Heterobranchia</taxon>
        <taxon>Euthyneura</taxon>
        <taxon>Panpulmonata</taxon>
        <taxon>Sacoglossa</taxon>
        <taxon>Placobranchoidea</taxon>
        <taxon>Plakobranchidae</taxon>
        <taxon>Plakobranchus</taxon>
    </lineage>
</organism>
<keyword evidence="2 3" id="KW-0040">ANK repeat</keyword>
<dbReference type="Pfam" id="PF13857">
    <property type="entry name" value="Ank_5"/>
    <property type="match status" value="1"/>
</dbReference>
<evidence type="ECO:0000256" key="1">
    <source>
        <dbReference type="ARBA" id="ARBA00022737"/>
    </source>
</evidence>
<reference evidence="4 5" key="1">
    <citation type="journal article" date="2021" name="Elife">
        <title>Chloroplast acquisition without the gene transfer in kleptoplastic sea slugs, Plakobranchus ocellatus.</title>
        <authorList>
            <person name="Maeda T."/>
            <person name="Takahashi S."/>
            <person name="Yoshida T."/>
            <person name="Shimamura S."/>
            <person name="Takaki Y."/>
            <person name="Nagai Y."/>
            <person name="Toyoda A."/>
            <person name="Suzuki Y."/>
            <person name="Arimoto A."/>
            <person name="Ishii H."/>
            <person name="Satoh N."/>
            <person name="Nishiyama T."/>
            <person name="Hasebe M."/>
            <person name="Maruyama T."/>
            <person name="Minagawa J."/>
            <person name="Obokata J."/>
            <person name="Shigenobu S."/>
        </authorList>
    </citation>
    <scope>NUCLEOTIDE SEQUENCE [LARGE SCALE GENOMIC DNA]</scope>
</reference>
<gene>
    <name evidence="4" type="ORF">PoB_006362200</name>
</gene>
<dbReference type="InterPro" id="IPR036770">
    <property type="entry name" value="Ankyrin_rpt-contain_sf"/>
</dbReference>
<dbReference type="PANTHER" id="PTHR24198:SF165">
    <property type="entry name" value="ANKYRIN REPEAT-CONTAINING PROTEIN-RELATED"/>
    <property type="match status" value="1"/>
</dbReference>
<dbReference type="InterPro" id="IPR002110">
    <property type="entry name" value="Ankyrin_rpt"/>
</dbReference>
<comment type="caution">
    <text evidence="4">The sequence shown here is derived from an EMBL/GenBank/DDBJ whole genome shotgun (WGS) entry which is preliminary data.</text>
</comment>
<evidence type="ECO:0000256" key="2">
    <source>
        <dbReference type="ARBA" id="ARBA00023043"/>
    </source>
</evidence>
<sequence>MIESLLVAGADVNKANLKGNTVLHLADEEVDRNIRKLILAGAELEVRNADGLTPLLLAADRGWPDVINVLKEHGADMSPVDHDANTGLLRILEKNNKPKEGTLRLLAFGNINRKTECGMTPLMLAAKKLNNNTLRILLELGAEPNIVNTLSVQACTALSVVLNKVMTKRHVRNDDRDVALECADELIRHNAFVSLP</sequence>
<feature type="repeat" description="ANK" evidence="3">
    <location>
        <begin position="50"/>
        <end position="82"/>
    </location>
</feature>
<protein>
    <submittedName>
        <fullName evidence="4">Ankyrin</fullName>
    </submittedName>
</protein>
<keyword evidence="1" id="KW-0677">Repeat</keyword>
<accession>A0AAV4CYU6</accession>
<proteinExistence type="predicted"/>
<dbReference type="PANTHER" id="PTHR24198">
    <property type="entry name" value="ANKYRIN REPEAT AND PROTEIN KINASE DOMAIN-CONTAINING PROTEIN"/>
    <property type="match status" value="1"/>
</dbReference>
<dbReference type="Proteomes" id="UP000735302">
    <property type="component" value="Unassembled WGS sequence"/>
</dbReference>
<name>A0AAV4CYU6_9GAST</name>
<dbReference type="PROSITE" id="PS50088">
    <property type="entry name" value="ANK_REPEAT"/>
    <property type="match status" value="2"/>
</dbReference>
<dbReference type="AlphaFoldDB" id="A0AAV4CYU6"/>
<evidence type="ECO:0000313" key="5">
    <source>
        <dbReference type="Proteomes" id="UP000735302"/>
    </source>
</evidence>
<feature type="repeat" description="ANK" evidence="3">
    <location>
        <begin position="117"/>
        <end position="149"/>
    </location>
</feature>
<dbReference type="SUPFAM" id="SSF48403">
    <property type="entry name" value="Ankyrin repeat"/>
    <property type="match status" value="1"/>
</dbReference>
<dbReference type="Pfam" id="PF12796">
    <property type="entry name" value="Ank_2"/>
    <property type="match status" value="1"/>
</dbReference>
<dbReference type="SMART" id="SM00248">
    <property type="entry name" value="ANK"/>
    <property type="match status" value="2"/>
</dbReference>
<evidence type="ECO:0000313" key="4">
    <source>
        <dbReference type="EMBL" id="GFO37117.1"/>
    </source>
</evidence>
<evidence type="ECO:0000256" key="3">
    <source>
        <dbReference type="PROSITE-ProRule" id="PRU00023"/>
    </source>
</evidence>